<reference evidence="1 2" key="1">
    <citation type="submission" date="2018-12" db="EMBL/GenBank/DDBJ databases">
        <authorList>
            <person name="Yang Y."/>
        </authorList>
    </citation>
    <scope>NUCLEOTIDE SEQUENCE [LARGE SCALE GENOMIC DNA]</scope>
    <source>
        <strain evidence="1 2">L-25-5w-1</strain>
    </source>
</reference>
<dbReference type="Proteomes" id="UP000277007">
    <property type="component" value="Unassembled WGS sequence"/>
</dbReference>
<dbReference type="EMBL" id="RXMA01000002">
    <property type="protein sequence ID" value="RTR23476.1"/>
    <property type="molecule type" value="Genomic_DNA"/>
</dbReference>
<accession>A0A431VM67</accession>
<name>A0A431VM67_9PROT</name>
<dbReference type="RefSeq" id="WP_126611914.1">
    <property type="nucleotide sequence ID" value="NZ_JBHUCY010000010.1"/>
</dbReference>
<dbReference type="OrthoDB" id="7058586at2"/>
<dbReference type="AlphaFoldDB" id="A0A431VM67"/>
<evidence type="ECO:0000313" key="1">
    <source>
        <dbReference type="EMBL" id="RTR23476.1"/>
    </source>
</evidence>
<protein>
    <submittedName>
        <fullName evidence="1">DUF2867 domain-containing protein</fullName>
    </submittedName>
</protein>
<evidence type="ECO:0000313" key="2">
    <source>
        <dbReference type="Proteomes" id="UP000277007"/>
    </source>
</evidence>
<comment type="caution">
    <text evidence="1">The sequence shown here is derived from an EMBL/GenBank/DDBJ whole genome shotgun (WGS) entry which is preliminary data.</text>
</comment>
<dbReference type="InterPro" id="IPR021295">
    <property type="entry name" value="DUF2867"/>
</dbReference>
<organism evidence="1 2">
    <name type="scientific">Azospirillum griseum</name>
    <dbReference type="NCBI Taxonomy" id="2496639"/>
    <lineage>
        <taxon>Bacteria</taxon>
        <taxon>Pseudomonadati</taxon>
        <taxon>Pseudomonadota</taxon>
        <taxon>Alphaproteobacteria</taxon>
        <taxon>Rhodospirillales</taxon>
        <taxon>Azospirillaceae</taxon>
        <taxon>Azospirillum</taxon>
    </lineage>
</organism>
<keyword evidence="2" id="KW-1185">Reference proteome</keyword>
<gene>
    <name evidence="1" type="ORF">EJ903_02775</name>
</gene>
<sequence>MTPTITVTDIPAGSALRAGLERADFWDAYEAPLRDPALMPLEIALKSFGTTPGWVSALMALRNGLVRLVGLKSVGAIRVVGGKPAAAYRVGDRLGIFTIRAMDDHEILMGIDDRHLNVQVSIVKPMVQSGEDAPRYVVSTMVHIHNALGRLYMLPVGRIHPLVVRAVMRRAAP</sequence>
<dbReference type="Pfam" id="PF11066">
    <property type="entry name" value="DUF2867"/>
    <property type="match status" value="1"/>
</dbReference>
<proteinExistence type="predicted"/>